<dbReference type="Proteomes" id="UP000268014">
    <property type="component" value="Unassembled WGS sequence"/>
</dbReference>
<organism evidence="3">
    <name type="scientific">Haemonchus placei</name>
    <name type="common">Barber's pole worm</name>
    <dbReference type="NCBI Taxonomy" id="6290"/>
    <lineage>
        <taxon>Eukaryota</taxon>
        <taxon>Metazoa</taxon>
        <taxon>Ecdysozoa</taxon>
        <taxon>Nematoda</taxon>
        <taxon>Chromadorea</taxon>
        <taxon>Rhabditida</taxon>
        <taxon>Rhabditina</taxon>
        <taxon>Rhabditomorpha</taxon>
        <taxon>Strongyloidea</taxon>
        <taxon>Trichostrongylidae</taxon>
        <taxon>Haemonchus</taxon>
    </lineage>
</organism>
<dbReference type="WBParaSite" id="HPLM_0001956501-mRNA-1">
    <property type="protein sequence ID" value="HPLM_0001956501-mRNA-1"/>
    <property type="gene ID" value="HPLM_0001956501"/>
</dbReference>
<keyword evidence="2" id="KW-1185">Reference proteome</keyword>
<name>A0A0N4X5C3_HAEPC</name>
<proteinExistence type="predicted"/>
<reference evidence="3" key="1">
    <citation type="submission" date="2017-02" db="UniProtKB">
        <authorList>
            <consortium name="WormBaseParasite"/>
        </authorList>
    </citation>
    <scope>IDENTIFICATION</scope>
</reference>
<evidence type="ECO:0000313" key="2">
    <source>
        <dbReference type="Proteomes" id="UP000268014"/>
    </source>
</evidence>
<evidence type="ECO:0000313" key="1">
    <source>
        <dbReference type="EMBL" id="VDO77945.1"/>
    </source>
</evidence>
<protein>
    <submittedName>
        <fullName evidence="3">CCT domain-containing protein</fullName>
    </submittedName>
</protein>
<reference evidence="1 2" key="2">
    <citation type="submission" date="2018-11" db="EMBL/GenBank/DDBJ databases">
        <authorList>
            <consortium name="Pathogen Informatics"/>
        </authorList>
    </citation>
    <scope>NUCLEOTIDE SEQUENCE [LARGE SCALE GENOMIC DNA]</scope>
    <source>
        <strain evidence="1 2">MHpl1</strain>
    </source>
</reference>
<sequence length="128" mass="14434">MTARWLAPLQLDCDSGRMRPLYSLSSPSPLLNYDVNVNVKNVACDGSIYCLSSQSIRVSNRQPSVVSQIVAVRRSQTMTEQYRYAKKKTMRFGSKSFDSVNRRRRRLAACLRGGEMSETAVGMPAEYD</sequence>
<evidence type="ECO:0000313" key="3">
    <source>
        <dbReference type="WBParaSite" id="HPLM_0001956501-mRNA-1"/>
    </source>
</evidence>
<accession>A0A0N4X5C3</accession>
<gene>
    <name evidence="1" type="ORF">HPLM_LOCUS19557</name>
</gene>
<dbReference type="AlphaFoldDB" id="A0A0N4X5C3"/>
<dbReference type="EMBL" id="UZAF01021407">
    <property type="protein sequence ID" value="VDO77945.1"/>
    <property type="molecule type" value="Genomic_DNA"/>
</dbReference>